<organism evidence="1 2">
    <name type="scientific">Roseibium salinum</name>
    <dbReference type="NCBI Taxonomy" id="1604349"/>
    <lineage>
        <taxon>Bacteria</taxon>
        <taxon>Pseudomonadati</taxon>
        <taxon>Pseudomonadota</taxon>
        <taxon>Alphaproteobacteria</taxon>
        <taxon>Hyphomicrobiales</taxon>
        <taxon>Stappiaceae</taxon>
        <taxon>Roseibium</taxon>
    </lineage>
</organism>
<evidence type="ECO:0000313" key="2">
    <source>
        <dbReference type="Proteomes" id="UP001300261"/>
    </source>
</evidence>
<dbReference type="EMBL" id="JAPEVI010000003">
    <property type="protein sequence ID" value="MCX2723043.1"/>
    <property type="molecule type" value="Genomic_DNA"/>
</dbReference>
<proteinExistence type="predicted"/>
<dbReference type="RefSeq" id="WP_265962716.1">
    <property type="nucleotide sequence ID" value="NZ_JAPEVI010000003.1"/>
</dbReference>
<reference evidence="1 2" key="1">
    <citation type="journal article" date="2016" name="Int. J. Syst. Evol. Microbiol.">
        <title>Labrenzia salina sp. nov., isolated from the rhizosphere of the halophyte Arthrocnemum macrostachyum.</title>
        <authorList>
            <person name="Camacho M."/>
            <person name="Redondo-Gomez S."/>
            <person name="Rodriguez-Llorente I."/>
            <person name="Rohde M."/>
            <person name="Sproer C."/>
            <person name="Schumann P."/>
            <person name="Klenk H.P."/>
            <person name="Montero-Calasanz M.D.C."/>
        </authorList>
    </citation>
    <scope>NUCLEOTIDE SEQUENCE [LARGE SCALE GENOMIC DNA]</scope>
    <source>
        <strain evidence="1 2">DSM 29163</strain>
    </source>
</reference>
<sequence>MRGCLDVARHQSGNLVLDGQNRRLMVQQRLSEADFLQMPRLRPLQQEGQTAEKEVIVKFTVGLAGHVCDVTCNSPLKQQRRRTRPC</sequence>
<protein>
    <submittedName>
        <fullName evidence="1">Uncharacterized protein</fullName>
    </submittedName>
</protein>
<keyword evidence="2" id="KW-1185">Reference proteome</keyword>
<comment type="caution">
    <text evidence="1">The sequence shown here is derived from an EMBL/GenBank/DDBJ whole genome shotgun (WGS) entry which is preliminary data.</text>
</comment>
<dbReference type="Proteomes" id="UP001300261">
    <property type="component" value="Unassembled WGS sequence"/>
</dbReference>
<name>A0ABT3R1E8_9HYPH</name>
<gene>
    <name evidence="1" type="ORF">ON753_11765</name>
</gene>
<accession>A0ABT3R1E8</accession>
<evidence type="ECO:0000313" key="1">
    <source>
        <dbReference type="EMBL" id="MCX2723043.1"/>
    </source>
</evidence>